<accession>A0A4Z2EZI9</accession>
<name>A0A4Z2EZI9_9TELE</name>
<organism evidence="2 3">
    <name type="scientific">Liparis tanakae</name>
    <name type="common">Tanaka's snailfish</name>
    <dbReference type="NCBI Taxonomy" id="230148"/>
    <lineage>
        <taxon>Eukaryota</taxon>
        <taxon>Metazoa</taxon>
        <taxon>Chordata</taxon>
        <taxon>Craniata</taxon>
        <taxon>Vertebrata</taxon>
        <taxon>Euteleostomi</taxon>
        <taxon>Actinopterygii</taxon>
        <taxon>Neopterygii</taxon>
        <taxon>Teleostei</taxon>
        <taxon>Neoteleostei</taxon>
        <taxon>Acanthomorphata</taxon>
        <taxon>Eupercaria</taxon>
        <taxon>Perciformes</taxon>
        <taxon>Cottioidei</taxon>
        <taxon>Cottales</taxon>
        <taxon>Liparidae</taxon>
        <taxon>Liparis</taxon>
    </lineage>
</organism>
<comment type="caution">
    <text evidence="2">The sequence shown here is derived from an EMBL/GenBank/DDBJ whole genome shotgun (WGS) entry which is preliminary data.</text>
</comment>
<dbReference type="EMBL" id="SRLO01001976">
    <property type="protein sequence ID" value="TNN34386.1"/>
    <property type="molecule type" value="Genomic_DNA"/>
</dbReference>
<feature type="region of interest" description="Disordered" evidence="1">
    <location>
        <begin position="1"/>
        <end position="41"/>
    </location>
</feature>
<protein>
    <submittedName>
        <fullName evidence="2">Uncharacterized protein</fullName>
    </submittedName>
</protein>
<keyword evidence="3" id="KW-1185">Reference proteome</keyword>
<reference evidence="2 3" key="1">
    <citation type="submission" date="2019-03" db="EMBL/GenBank/DDBJ databases">
        <title>First draft genome of Liparis tanakae, snailfish: a comprehensive survey of snailfish specific genes.</title>
        <authorList>
            <person name="Kim W."/>
            <person name="Song I."/>
            <person name="Jeong J.-H."/>
            <person name="Kim D."/>
            <person name="Kim S."/>
            <person name="Ryu S."/>
            <person name="Song J.Y."/>
            <person name="Lee S.K."/>
        </authorList>
    </citation>
    <scope>NUCLEOTIDE SEQUENCE [LARGE SCALE GENOMIC DNA]</scope>
    <source>
        <tissue evidence="2">Muscle</tissue>
    </source>
</reference>
<evidence type="ECO:0000313" key="2">
    <source>
        <dbReference type="EMBL" id="TNN34386.1"/>
    </source>
</evidence>
<dbReference type="AlphaFoldDB" id="A0A4Z2EZI9"/>
<gene>
    <name evidence="2" type="ORF">EYF80_055451</name>
</gene>
<proteinExistence type="predicted"/>
<sequence>MCDTTKTKSRVHNQASGLLHHPEFISADQQQPEDSKAVLSSSCLELPEPTGYLAAAGICLPPPEFASLYQGRTPALRGTGVREQKSGGST</sequence>
<dbReference type="Proteomes" id="UP000314294">
    <property type="component" value="Unassembled WGS sequence"/>
</dbReference>
<feature type="compositionally biased region" description="Polar residues" evidence="1">
    <location>
        <begin position="27"/>
        <end position="41"/>
    </location>
</feature>
<evidence type="ECO:0000256" key="1">
    <source>
        <dbReference type="SAM" id="MobiDB-lite"/>
    </source>
</evidence>
<evidence type="ECO:0000313" key="3">
    <source>
        <dbReference type="Proteomes" id="UP000314294"/>
    </source>
</evidence>